<dbReference type="Proteomes" id="UP000187412">
    <property type="component" value="Unassembled WGS sequence"/>
</dbReference>
<keyword evidence="2" id="KW-1185">Reference proteome</keyword>
<reference evidence="1 2" key="1">
    <citation type="submission" date="2016-10" db="EMBL/GenBank/DDBJ databases">
        <title>Paenibacillus species isolates.</title>
        <authorList>
            <person name="Beno S.M."/>
        </authorList>
    </citation>
    <scope>NUCLEOTIDE SEQUENCE [LARGE SCALE GENOMIC DNA]</scope>
    <source>
        <strain evidence="1 2">FSL H7-0744</strain>
    </source>
</reference>
<evidence type="ECO:0008006" key="3">
    <source>
        <dbReference type="Google" id="ProtNLM"/>
    </source>
</evidence>
<evidence type="ECO:0000313" key="1">
    <source>
        <dbReference type="EMBL" id="OMD41569.1"/>
    </source>
</evidence>
<protein>
    <recommendedName>
        <fullName evidence="3">DUF2524 domain-containing protein</fullName>
    </recommendedName>
</protein>
<comment type="caution">
    <text evidence="1">The sequence shown here is derived from an EMBL/GenBank/DDBJ whole genome shotgun (WGS) entry which is preliminary data.</text>
</comment>
<name>A0ABX3GZW1_PAEBO</name>
<sequence length="96" mass="10514">MTYSQRSTHSAASSDFTYLEYQISIAGEELKQAEHAGKACEADLNRLRTSPAYDPVADASGEEKLLEQATRQHALAEAIRTSLAGLEDELAKLEDE</sequence>
<gene>
    <name evidence="1" type="ORF">BSK56_27230</name>
</gene>
<evidence type="ECO:0000313" key="2">
    <source>
        <dbReference type="Proteomes" id="UP000187412"/>
    </source>
</evidence>
<accession>A0ABX3GZW1</accession>
<organism evidence="1 2">
    <name type="scientific">Paenibacillus borealis</name>
    <dbReference type="NCBI Taxonomy" id="160799"/>
    <lineage>
        <taxon>Bacteria</taxon>
        <taxon>Bacillati</taxon>
        <taxon>Bacillota</taxon>
        <taxon>Bacilli</taxon>
        <taxon>Bacillales</taxon>
        <taxon>Paenibacillaceae</taxon>
        <taxon>Paenibacillus</taxon>
    </lineage>
</organism>
<dbReference type="RefSeq" id="WP_076113612.1">
    <property type="nucleotide sequence ID" value="NZ_MPTB01000045.1"/>
</dbReference>
<proteinExistence type="predicted"/>
<dbReference type="EMBL" id="MPTB01000045">
    <property type="protein sequence ID" value="OMD41569.1"/>
    <property type="molecule type" value="Genomic_DNA"/>
</dbReference>